<dbReference type="Proteomes" id="UP001292094">
    <property type="component" value="Unassembled WGS sequence"/>
</dbReference>
<comment type="caution">
    <text evidence="2">The sequence shown here is derived from an EMBL/GenBank/DDBJ whole genome shotgun (WGS) entry which is preliminary data.</text>
</comment>
<accession>A0AAE1TS20</accession>
<sequence>MQVMTRECKLSRLDNLFTSGQTVTSNTDEPDPLHAMLSQQYMTRRRWGTVRIPSSQPTSRNQHQRLVLQLHSTSQQQT</sequence>
<proteinExistence type="predicted"/>
<name>A0AAE1TS20_9EUCA</name>
<gene>
    <name evidence="2" type="ORF">Pmani_034003</name>
</gene>
<organism evidence="2 3">
    <name type="scientific">Petrolisthes manimaculis</name>
    <dbReference type="NCBI Taxonomy" id="1843537"/>
    <lineage>
        <taxon>Eukaryota</taxon>
        <taxon>Metazoa</taxon>
        <taxon>Ecdysozoa</taxon>
        <taxon>Arthropoda</taxon>
        <taxon>Crustacea</taxon>
        <taxon>Multicrustacea</taxon>
        <taxon>Malacostraca</taxon>
        <taxon>Eumalacostraca</taxon>
        <taxon>Eucarida</taxon>
        <taxon>Decapoda</taxon>
        <taxon>Pleocyemata</taxon>
        <taxon>Anomura</taxon>
        <taxon>Galatheoidea</taxon>
        <taxon>Porcellanidae</taxon>
        <taxon>Petrolisthes</taxon>
    </lineage>
</organism>
<dbReference type="EMBL" id="JAWZYT010004589">
    <property type="protein sequence ID" value="KAK4293284.1"/>
    <property type="molecule type" value="Genomic_DNA"/>
</dbReference>
<evidence type="ECO:0000256" key="1">
    <source>
        <dbReference type="SAM" id="MobiDB-lite"/>
    </source>
</evidence>
<evidence type="ECO:0000313" key="3">
    <source>
        <dbReference type="Proteomes" id="UP001292094"/>
    </source>
</evidence>
<feature type="compositionally biased region" description="Polar residues" evidence="1">
    <location>
        <begin position="52"/>
        <end position="61"/>
    </location>
</feature>
<evidence type="ECO:0000313" key="2">
    <source>
        <dbReference type="EMBL" id="KAK4293284.1"/>
    </source>
</evidence>
<protein>
    <submittedName>
        <fullName evidence="2">Uncharacterized protein</fullName>
    </submittedName>
</protein>
<dbReference type="AlphaFoldDB" id="A0AAE1TS20"/>
<reference evidence="2" key="1">
    <citation type="submission" date="2023-11" db="EMBL/GenBank/DDBJ databases">
        <title>Genome assemblies of two species of porcelain crab, Petrolisthes cinctipes and Petrolisthes manimaculis (Anomura: Porcellanidae).</title>
        <authorList>
            <person name="Angst P."/>
        </authorList>
    </citation>
    <scope>NUCLEOTIDE SEQUENCE</scope>
    <source>
        <strain evidence="2">PB745_02</strain>
        <tissue evidence="2">Gill</tissue>
    </source>
</reference>
<keyword evidence="3" id="KW-1185">Reference proteome</keyword>
<feature type="region of interest" description="Disordered" evidence="1">
    <location>
        <begin position="52"/>
        <end position="78"/>
    </location>
</feature>